<dbReference type="InterPro" id="IPR000409">
    <property type="entry name" value="BEACH_dom"/>
</dbReference>
<dbReference type="Proteomes" id="UP000294530">
    <property type="component" value="Unassembled WGS sequence"/>
</dbReference>
<dbReference type="GO" id="GO:0016020">
    <property type="term" value="C:membrane"/>
    <property type="evidence" value="ECO:0007669"/>
    <property type="project" value="TreeGrafter"/>
</dbReference>
<keyword evidence="3" id="KW-1185">Reference proteome</keyword>
<dbReference type="InterPro" id="IPR001680">
    <property type="entry name" value="WD40_rpt"/>
</dbReference>
<dbReference type="InterPro" id="IPR015943">
    <property type="entry name" value="WD40/YVTN_repeat-like_dom_sf"/>
</dbReference>
<sequence>MVNVNSISDRVIKSSMQSQIAHFGQSPSQLLRESHVPRCLLDIETQSLTSFNLHCTVSSVPHDAPIDLIELVPRSSLLVYMDSNGVLSLQSTSHSGLMLALGCADGTLFVWNVAHENSTLLDNLRLFRSAKLNLKPVEANDHAADQVLLGHNAQINCVRVSDERGVCVCGSASNECLIHDLEDGSILLLLPSLAILSQELFHLPCPLWVM</sequence>
<dbReference type="PROSITE" id="PS50197">
    <property type="entry name" value="BEACH"/>
    <property type="match status" value="1"/>
</dbReference>
<dbReference type="SMART" id="SM00320">
    <property type="entry name" value="WD40"/>
    <property type="match status" value="2"/>
</dbReference>
<evidence type="ECO:0000313" key="2">
    <source>
        <dbReference type="EMBL" id="TDH70871.1"/>
    </source>
</evidence>
<evidence type="ECO:0000313" key="3">
    <source>
        <dbReference type="Proteomes" id="UP000294530"/>
    </source>
</evidence>
<protein>
    <recommendedName>
        <fullName evidence="1">BEACH domain-containing protein</fullName>
    </recommendedName>
</protein>
<dbReference type="Gene3D" id="2.130.10.10">
    <property type="entry name" value="YVTN repeat-like/Quinoprotein amine dehydrogenase"/>
    <property type="match status" value="1"/>
</dbReference>
<dbReference type="PANTHER" id="PTHR13743">
    <property type="entry name" value="BEIGE/BEACH-RELATED"/>
    <property type="match status" value="1"/>
</dbReference>
<dbReference type="KEGG" id="blac:94348743"/>
<gene>
    <name evidence="2" type="ORF">CCR75_004987</name>
</gene>
<dbReference type="GeneID" id="94348743"/>
<accession>A0A976FQQ2</accession>
<dbReference type="AlphaFoldDB" id="A0A976FQQ2"/>
<dbReference type="PANTHER" id="PTHR13743:SF112">
    <property type="entry name" value="BEACH DOMAIN-CONTAINING PROTEIN"/>
    <property type="match status" value="1"/>
</dbReference>
<organism evidence="2 3">
    <name type="scientific">Bremia lactucae</name>
    <name type="common">Lettuce downy mildew</name>
    <dbReference type="NCBI Taxonomy" id="4779"/>
    <lineage>
        <taxon>Eukaryota</taxon>
        <taxon>Sar</taxon>
        <taxon>Stramenopiles</taxon>
        <taxon>Oomycota</taxon>
        <taxon>Peronosporomycetes</taxon>
        <taxon>Peronosporales</taxon>
        <taxon>Peronosporaceae</taxon>
        <taxon>Bremia</taxon>
    </lineage>
</organism>
<evidence type="ECO:0000259" key="1">
    <source>
        <dbReference type="PROSITE" id="PS50197"/>
    </source>
</evidence>
<dbReference type="EMBL" id="SHOA02000001">
    <property type="protein sequence ID" value="TDH70871.1"/>
    <property type="molecule type" value="Genomic_DNA"/>
</dbReference>
<name>A0A976FQQ2_BRELC</name>
<dbReference type="GO" id="GO:0008104">
    <property type="term" value="P:intracellular protein localization"/>
    <property type="evidence" value="ECO:0007669"/>
    <property type="project" value="TreeGrafter"/>
</dbReference>
<comment type="caution">
    <text evidence="2">The sequence shown here is derived from an EMBL/GenBank/DDBJ whole genome shotgun (WGS) entry which is preliminary data.</text>
</comment>
<dbReference type="GO" id="GO:0005829">
    <property type="term" value="C:cytosol"/>
    <property type="evidence" value="ECO:0007669"/>
    <property type="project" value="TreeGrafter"/>
</dbReference>
<feature type="domain" description="BEACH" evidence="1">
    <location>
        <begin position="1"/>
        <end position="38"/>
    </location>
</feature>
<dbReference type="InterPro" id="IPR036322">
    <property type="entry name" value="WD40_repeat_dom_sf"/>
</dbReference>
<dbReference type="OrthoDB" id="26681at2759"/>
<dbReference type="InterPro" id="IPR050865">
    <property type="entry name" value="BEACH_Domain"/>
</dbReference>
<dbReference type="RefSeq" id="XP_067820370.1">
    <property type="nucleotide sequence ID" value="XM_067963072.1"/>
</dbReference>
<proteinExistence type="predicted"/>
<reference evidence="2 3" key="1">
    <citation type="journal article" date="2021" name="Genome Biol.">
        <title>AFLAP: assembly-free linkage analysis pipeline using k-mers from genome sequencing data.</title>
        <authorList>
            <person name="Fletcher K."/>
            <person name="Zhang L."/>
            <person name="Gil J."/>
            <person name="Han R."/>
            <person name="Cavanaugh K."/>
            <person name="Michelmore R."/>
        </authorList>
    </citation>
    <scope>NUCLEOTIDE SEQUENCE [LARGE SCALE GENOMIC DNA]</scope>
    <source>
        <strain evidence="2 3">SF5</strain>
    </source>
</reference>
<dbReference type="SUPFAM" id="SSF50978">
    <property type="entry name" value="WD40 repeat-like"/>
    <property type="match status" value="1"/>
</dbReference>
<dbReference type="GO" id="GO:0019901">
    <property type="term" value="F:protein kinase binding"/>
    <property type="evidence" value="ECO:0007669"/>
    <property type="project" value="TreeGrafter"/>
</dbReference>